<accession>A0A420HND6</accession>
<protein>
    <submittedName>
        <fullName evidence="2">Uncharacterized protein</fullName>
    </submittedName>
</protein>
<name>A0A420HND6_9PEZI</name>
<dbReference type="AlphaFoldDB" id="A0A420HND6"/>
<feature type="region of interest" description="Disordered" evidence="1">
    <location>
        <begin position="1"/>
        <end position="20"/>
    </location>
</feature>
<evidence type="ECO:0000313" key="2">
    <source>
        <dbReference type="EMBL" id="RKF58879.1"/>
    </source>
</evidence>
<proteinExistence type="predicted"/>
<evidence type="ECO:0000256" key="1">
    <source>
        <dbReference type="SAM" id="MobiDB-lite"/>
    </source>
</evidence>
<evidence type="ECO:0000313" key="3">
    <source>
        <dbReference type="Proteomes" id="UP000283383"/>
    </source>
</evidence>
<sequence length="92" mass="9906">MYNDPINAAALPSKNPAGDRSIEAREVAPTTAFEIAHNIAHVVNMLDERPRQVAIVKGLNKNLLLQSAFSTRAANAAAITRLLHAFAFLGEV</sequence>
<dbReference type="EMBL" id="MCBQ01017928">
    <property type="protein sequence ID" value="RKF58879.1"/>
    <property type="molecule type" value="Genomic_DNA"/>
</dbReference>
<keyword evidence="3" id="KW-1185">Reference proteome</keyword>
<comment type="caution">
    <text evidence="2">The sequence shown here is derived from an EMBL/GenBank/DDBJ whole genome shotgun (WGS) entry which is preliminary data.</text>
</comment>
<dbReference type="Proteomes" id="UP000283383">
    <property type="component" value="Unassembled WGS sequence"/>
</dbReference>
<reference evidence="2 3" key="1">
    <citation type="journal article" date="2018" name="BMC Genomics">
        <title>Comparative genome analyses reveal sequence features reflecting distinct modes of host-adaptation between dicot and monocot powdery mildew.</title>
        <authorList>
            <person name="Wu Y."/>
            <person name="Ma X."/>
            <person name="Pan Z."/>
            <person name="Kale S.D."/>
            <person name="Song Y."/>
            <person name="King H."/>
            <person name="Zhang Q."/>
            <person name="Presley C."/>
            <person name="Deng X."/>
            <person name="Wei C.I."/>
            <person name="Xiao S."/>
        </authorList>
    </citation>
    <scope>NUCLEOTIDE SEQUENCE [LARGE SCALE GENOMIC DNA]</scope>
    <source>
        <strain evidence="2">UMSG3</strain>
    </source>
</reference>
<organism evidence="2 3">
    <name type="scientific">Golovinomyces cichoracearum</name>
    <dbReference type="NCBI Taxonomy" id="62708"/>
    <lineage>
        <taxon>Eukaryota</taxon>
        <taxon>Fungi</taxon>
        <taxon>Dikarya</taxon>
        <taxon>Ascomycota</taxon>
        <taxon>Pezizomycotina</taxon>
        <taxon>Leotiomycetes</taxon>
        <taxon>Erysiphales</taxon>
        <taxon>Erysiphaceae</taxon>
        <taxon>Golovinomyces</taxon>
    </lineage>
</organism>
<gene>
    <name evidence="2" type="ORF">GcM3_179015</name>
</gene>